<evidence type="ECO:0000256" key="1">
    <source>
        <dbReference type="SAM" id="SignalP"/>
    </source>
</evidence>
<keyword evidence="1" id="KW-0732">Signal</keyword>
<evidence type="ECO:0000313" key="3">
    <source>
        <dbReference type="Proteomes" id="UP001415857"/>
    </source>
</evidence>
<feature type="chain" id="PRO_5042844806" evidence="1">
    <location>
        <begin position="24"/>
        <end position="114"/>
    </location>
</feature>
<organism evidence="2 3">
    <name type="scientific">Liquidambar formosana</name>
    <name type="common">Formosan gum</name>
    <dbReference type="NCBI Taxonomy" id="63359"/>
    <lineage>
        <taxon>Eukaryota</taxon>
        <taxon>Viridiplantae</taxon>
        <taxon>Streptophyta</taxon>
        <taxon>Embryophyta</taxon>
        <taxon>Tracheophyta</taxon>
        <taxon>Spermatophyta</taxon>
        <taxon>Magnoliopsida</taxon>
        <taxon>eudicotyledons</taxon>
        <taxon>Gunneridae</taxon>
        <taxon>Pentapetalae</taxon>
        <taxon>Saxifragales</taxon>
        <taxon>Altingiaceae</taxon>
        <taxon>Liquidambar</taxon>
    </lineage>
</organism>
<dbReference type="EMBL" id="JBBPBK010000015">
    <property type="protein sequence ID" value="KAK9269065.1"/>
    <property type="molecule type" value="Genomic_DNA"/>
</dbReference>
<proteinExistence type="predicted"/>
<protein>
    <submittedName>
        <fullName evidence="2">Uncharacterized protein</fullName>
    </submittedName>
</protein>
<reference evidence="2 3" key="1">
    <citation type="journal article" date="2024" name="Plant J.">
        <title>Genome sequences and population genomics reveal climatic adaptation and genomic divergence between two closely related sweetgum species.</title>
        <authorList>
            <person name="Xu W.Q."/>
            <person name="Ren C.Q."/>
            <person name="Zhang X.Y."/>
            <person name="Comes H.P."/>
            <person name="Liu X.H."/>
            <person name="Li Y.G."/>
            <person name="Kettle C.J."/>
            <person name="Jalonen R."/>
            <person name="Gaisberger H."/>
            <person name="Ma Y.Z."/>
            <person name="Qiu Y.X."/>
        </authorList>
    </citation>
    <scope>NUCLEOTIDE SEQUENCE [LARGE SCALE GENOMIC DNA]</scope>
    <source>
        <strain evidence="2">Hangzhou</strain>
    </source>
</reference>
<name>A0AAP0N9R5_LIQFO</name>
<dbReference type="InterPro" id="IPR032675">
    <property type="entry name" value="LRR_dom_sf"/>
</dbReference>
<dbReference type="Proteomes" id="UP001415857">
    <property type="component" value="Unassembled WGS sequence"/>
</dbReference>
<sequence>MILPPLLLATLIASSCFTTFAFAATLLPNDEVDALEEIAHTLGKTDWNFTADPCSQQWGWATQNSSRGFENNVTCDCSFSNNTVCHVVSIVLKSQNLSGVLPELGKLPYLKEMY</sequence>
<comment type="caution">
    <text evidence="2">The sequence shown here is derived from an EMBL/GenBank/DDBJ whole genome shotgun (WGS) entry which is preliminary data.</text>
</comment>
<accession>A0AAP0N9R5</accession>
<dbReference type="Gene3D" id="3.80.10.10">
    <property type="entry name" value="Ribonuclease Inhibitor"/>
    <property type="match status" value="1"/>
</dbReference>
<dbReference type="AlphaFoldDB" id="A0AAP0N9R5"/>
<feature type="signal peptide" evidence="1">
    <location>
        <begin position="1"/>
        <end position="23"/>
    </location>
</feature>
<keyword evidence="3" id="KW-1185">Reference proteome</keyword>
<gene>
    <name evidence="2" type="ORF">L1049_000833</name>
</gene>
<evidence type="ECO:0000313" key="2">
    <source>
        <dbReference type="EMBL" id="KAK9269065.1"/>
    </source>
</evidence>